<dbReference type="PANTHER" id="PTHR47129">
    <property type="entry name" value="QUINONE OXIDOREDUCTASE 2"/>
    <property type="match status" value="1"/>
</dbReference>
<evidence type="ECO:0000313" key="3">
    <source>
        <dbReference type="EMBL" id="SHL04181.1"/>
    </source>
</evidence>
<dbReference type="InterPro" id="IPR052718">
    <property type="entry name" value="NmrA-type_oxidoreductase"/>
</dbReference>
<dbReference type="AlphaFoldDB" id="A0A1M6XE24"/>
<accession>A0A1M6XE24</accession>
<dbReference type="Gene3D" id="3.90.25.10">
    <property type="entry name" value="UDP-galactose 4-epimerase, domain 1"/>
    <property type="match status" value="1"/>
</dbReference>
<name>A0A1M6XE24_9ACTN</name>
<proteinExistence type="predicted"/>
<dbReference type="EMBL" id="FRBI01000002">
    <property type="protein sequence ID" value="SHL04181.1"/>
    <property type="molecule type" value="Genomic_DNA"/>
</dbReference>
<dbReference type="SUPFAM" id="SSF51735">
    <property type="entry name" value="NAD(P)-binding Rossmann-fold domains"/>
    <property type="match status" value="1"/>
</dbReference>
<reference evidence="3 4" key="1">
    <citation type="submission" date="2016-11" db="EMBL/GenBank/DDBJ databases">
        <authorList>
            <person name="Jaros S."/>
            <person name="Januszkiewicz K."/>
            <person name="Wedrychowicz H."/>
        </authorList>
    </citation>
    <scope>NUCLEOTIDE SEQUENCE [LARGE SCALE GENOMIC DNA]</scope>
    <source>
        <strain evidence="3 4">CGMCC 4.2025</strain>
    </source>
</reference>
<protein>
    <submittedName>
        <fullName evidence="3">NAD(P)H dehydrogenase (Quinone)</fullName>
    </submittedName>
</protein>
<dbReference type="OrthoDB" id="5510591at2"/>
<feature type="region of interest" description="Disordered" evidence="1">
    <location>
        <begin position="293"/>
        <end position="327"/>
    </location>
</feature>
<dbReference type="InterPro" id="IPR036291">
    <property type="entry name" value="NAD(P)-bd_dom_sf"/>
</dbReference>
<organism evidence="3 4">
    <name type="scientific">Actinacidiphila paucisporea</name>
    <dbReference type="NCBI Taxonomy" id="310782"/>
    <lineage>
        <taxon>Bacteria</taxon>
        <taxon>Bacillati</taxon>
        <taxon>Actinomycetota</taxon>
        <taxon>Actinomycetes</taxon>
        <taxon>Kitasatosporales</taxon>
        <taxon>Streptomycetaceae</taxon>
        <taxon>Actinacidiphila</taxon>
    </lineage>
</organism>
<evidence type="ECO:0000256" key="1">
    <source>
        <dbReference type="SAM" id="MobiDB-lite"/>
    </source>
</evidence>
<gene>
    <name evidence="3" type="ORF">SAMN05216499_102390</name>
</gene>
<dbReference type="Gene3D" id="3.40.50.720">
    <property type="entry name" value="NAD(P)-binding Rossmann-like Domain"/>
    <property type="match status" value="1"/>
</dbReference>
<keyword evidence="4" id="KW-1185">Reference proteome</keyword>
<evidence type="ECO:0000259" key="2">
    <source>
        <dbReference type="Pfam" id="PF05368"/>
    </source>
</evidence>
<evidence type="ECO:0000313" key="4">
    <source>
        <dbReference type="Proteomes" id="UP000184111"/>
    </source>
</evidence>
<feature type="compositionally biased region" description="Low complexity" evidence="1">
    <location>
        <begin position="307"/>
        <end position="327"/>
    </location>
</feature>
<dbReference type="PANTHER" id="PTHR47129:SF1">
    <property type="entry name" value="NMRA-LIKE DOMAIN-CONTAINING PROTEIN"/>
    <property type="match status" value="1"/>
</dbReference>
<sequence length="327" mass="32743">MILVTGVSGGLGGLILSGLAGLDGLDAVGGTRGGDGRGARRVDFDDPASLPEAFAGVDVLLVVSAGYAEDDVVYARHGAVADAAAAAGVRHVVYTSLASSGESMTIALPHRWTEDRLSGGPFTTTVLRNGLYTEVPVGLAVAGAAEAAASGVFAAPFGKGRVSVVVKQDLADAAVRVAAESQLDLAAGRPSRHAGRVYELEGATAIGGADIAAVLAGSLGRPVAYRAASLAEARAGLDGSGLEPYQVTHALSLFSNVIAGRAEARSSDLADLLGVPPRPVLDAVAAALRAGGYQGQSVSATRDRGEGPAQGQAQAPDQAPDQVPYSR</sequence>
<feature type="domain" description="NmrA-like" evidence="2">
    <location>
        <begin position="43"/>
        <end position="110"/>
    </location>
</feature>
<dbReference type="Proteomes" id="UP000184111">
    <property type="component" value="Unassembled WGS sequence"/>
</dbReference>
<dbReference type="RefSeq" id="WP_079189495.1">
    <property type="nucleotide sequence ID" value="NZ_FRBI01000002.1"/>
</dbReference>
<dbReference type="Pfam" id="PF05368">
    <property type="entry name" value="NmrA"/>
    <property type="match status" value="1"/>
</dbReference>
<dbReference type="InterPro" id="IPR008030">
    <property type="entry name" value="NmrA-like"/>
</dbReference>
<dbReference type="STRING" id="310782.SAMN05216499_102390"/>